<dbReference type="AlphaFoldDB" id="A0A0N7MRZ1"/>
<dbReference type="Pfam" id="PF19572">
    <property type="entry name" value="PorV"/>
    <property type="match status" value="1"/>
</dbReference>
<keyword evidence="1" id="KW-0732">Signal</keyword>
<dbReference type="STRING" id="1633631.GCA_001442925_01456"/>
<dbReference type="RefSeq" id="WP_075461190.1">
    <property type="nucleotide sequence ID" value="NZ_CZVN01000035.1"/>
</dbReference>
<reference evidence="4" key="1">
    <citation type="submission" date="2015-11" db="EMBL/GenBank/DDBJ databases">
        <authorList>
            <person name="Varghese N."/>
        </authorList>
    </citation>
    <scope>NUCLEOTIDE SEQUENCE [LARGE SCALE GENOMIC DNA]</scope>
</reference>
<evidence type="ECO:0000259" key="2">
    <source>
        <dbReference type="Pfam" id="PF19572"/>
    </source>
</evidence>
<dbReference type="Proteomes" id="UP000182011">
    <property type="component" value="Unassembled WGS sequence"/>
</dbReference>
<evidence type="ECO:0000313" key="3">
    <source>
        <dbReference type="EMBL" id="CUU06324.1"/>
    </source>
</evidence>
<dbReference type="InterPro" id="IPR045741">
    <property type="entry name" value="PorV"/>
</dbReference>
<dbReference type="Gene3D" id="2.40.160.60">
    <property type="entry name" value="Outer membrane protein transport protein (OMPP1/FadL/TodX)"/>
    <property type="match status" value="1"/>
</dbReference>
<proteinExistence type="predicted"/>
<feature type="domain" description="Type IX secretion system protein PorV" evidence="2">
    <location>
        <begin position="24"/>
        <end position="201"/>
    </location>
</feature>
<gene>
    <name evidence="3" type="ORF">JGI4_01461</name>
</gene>
<protein>
    <recommendedName>
        <fullName evidence="2">Type IX secretion system protein PorV domain-containing protein</fullName>
    </recommendedName>
</protein>
<dbReference type="NCBIfam" id="NF033709">
    <property type="entry name" value="PorV_fam"/>
    <property type="match status" value="1"/>
</dbReference>
<accession>A0A0S4N4X1</accession>
<feature type="signal peptide" evidence="1">
    <location>
        <begin position="1"/>
        <end position="21"/>
    </location>
</feature>
<accession>A0A0N7MRZ1</accession>
<sequence length="343" mass="37449">MKKFEIITILLLIALSNFAIAQFDNVGTSAATFLKIPVDPRGSSLSNAVVANANDPSAVYWNPAGLSQMKRTEVMFANTDWIADLNVSFLGVGVPLGNLGAIGVGITYLSMGDMPITTWLDTEGASGQTFSAYDACFAVAYARKLTDKFSIGLSVKYVTETISHSTASAFALDIGTLYDTGFRGLKVGMSFTNFGTKMRLDGRDLIIKVDPYPTAGSNPTDVIANLKTEEWSLPLTFQMGMSFNLIESETFRFTLNADYRDERDYRALGLVGGEFAFKEIFFVRIGGMKRYAVDETRGKFTLNAGAGLNLGIPGSSIRLKFDYSYSDLYRLKQAHRVSLGVVL</sequence>
<evidence type="ECO:0000313" key="4">
    <source>
        <dbReference type="Proteomes" id="UP000182011"/>
    </source>
</evidence>
<evidence type="ECO:0000256" key="1">
    <source>
        <dbReference type="SAM" id="SignalP"/>
    </source>
</evidence>
<name>A0A0N7MRZ1_9BACT</name>
<dbReference type="EMBL" id="FAOP01000006">
    <property type="protein sequence ID" value="CUU06324.1"/>
    <property type="molecule type" value="Genomic_DNA"/>
</dbReference>
<organism evidence="3 4">
    <name type="scientific">Candidatus Kryptonium thompsonii</name>
    <dbReference type="NCBI Taxonomy" id="1633631"/>
    <lineage>
        <taxon>Bacteria</taxon>
        <taxon>Pseudomonadati</taxon>
        <taxon>Candidatus Kryptoniota</taxon>
        <taxon>Candidatus Kryptonium</taxon>
    </lineage>
</organism>
<dbReference type="SUPFAM" id="SSF56935">
    <property type="entry name" value="Porins"/>
    <property type="match status" value="1"/>
</dbReference>
<feature type="chain" id="PRO_5010157840" description="Type IX secretion system protein PorV domain-containing protein" evidence="1">
    <location>
        <begin position="22"/>
        <end position="343"/>
    </location>
</feature>